<comment type="caution">
    <text evidence="2">The sequence shown here is derived from an EMBL/GenBank/DDBJ whole genome shotgun (WGS) entry which is preliminary data.</text>
</comment>
<dbReference type="EMBL" id="MQUC01000003">
    <property type="protein sequence ID" value="PRP67546.1"/>
    <property type="molecule type" value="Genomic_DNA"/>
</dbReference>
<gene>
    <name evidence="2" type="ORF">BST86_10810</name>
</gene>
<dbReference type="AlphaFoldDB" id="A0A2S9WW08"/>
<organism evidence="2 3">
    <name type="scientific">Nonlabens agnitus</name>
    <dbReference type="NCBI Taxonomy" id="870484"/>
    <lineage>
        <taxon>Bacteria</taxon>
        <taxon>Pseudomonadati</taxon>
        <taxon>Bacteroidota</taxon>
        <taxon>Flavobacteriia</taxon>
        <taxon>Flavobacteriales</taxon>
        <taxon>Flavobacteriaceae</taxon>
        <taxon>Nonlabens</taxon>
    </lineage>
</organism>
<feature type="domain" description="PD-(D/E)XK endonuclease-like" evidence="1">
    <location>
        <begin position="641"/>
        <end position="909"/>
    </location>
</feature>
<evidence type="ECO:0000313" key="3">
    <source>
        <dbReference type="Proteomes" id="UP000239532"/>
    </source>
</evidence>
<name>A0A2S9WW08_9FLAO</name>
<evidence type="ECO:0000259" key="1">
    <source>
        <dbReference type="Pfam" id="PF12705"/>
    </source>
</evidence>
<sequence>MQETFISTILDSLASKGFDLKTIQYIVPSRRVGLFLNKEIARRHDAPILGPIALSIEDYIQQLSGLNILSDLDILPFFYQAYCHVEPEDHRDSFDAFIGWAPTILKDFNEVDRYLVDPQQFFGYLGNFKALDTDRHWSLDANPTQMVTQYLDFWKKLYRYYESLRDVLQQNQVAYQGMAYRFAFAKAKSSSTSNHTDNPIVFLGLNALNTAESEIIQKLLEQDQAMIYWDTDHYFLENKFHEAGKFIRSHQTNWTYYKNRELEIIGSRYRDSKSIEIISATGNLGMVQAARKYLSQLESSELLDTAVILADEQLLLPLLSALPDNVDAFNVTMGLSLDQLPISSFFTDLFKLHKEATEGIFYYKNLTSLLESSFANLVAPTQSVKALQKIREYNLIQVQQSDFEKEEYPFIHKILVELEHPKQILDLTNDILVELKKVLTKTENSRLELEQLLGMVEVIDELKDLVRNNSGINDLRTYLYLLQQLLPLKKLDFIGEPVQGLQIMGLLETRALDYKNILMLSVNEGTLPAGKSFGSYIPHEMKRAFDLPTYTEKDSVYAYHFYRLLHRCENATFINNAESDTLGGGEKSRFLLQLERDENTHHQITHTNYFHKVNAINKELLEIIKKPIYFERLKEIASKGFSPSALTSYVRNPIDFFSSKILRISDLEDVEEDIALNTMGSIIHEALDKLYQPYQNQILVLEDFKKIESQIKTELDLAYKGCYNSTSNPLGKNKIIYEVSHHYIKKMIALDKTTVEKSSEFIIKSVEQDLSTTIELPEIGLVKLHGKVDRVDMIDGTLRIIDYKTGSVSKGNVGIEEDGYEVMIQDYEKSKAFQVLMYAYLYAKNHPVDTLQAGIISFKNFGDGFIPFGIKNGRSYQPQEIDQDILDQFEKQLIALIKELFDPATPLTEKEV</sequence>
<dbReference type="Gene3D" id="3.90.320.10">
    <property type="match status" value="1"/>
</dbReference>
<dbReference type="RefSeq" id="WP_105983266.1">
    <property type="nucleotide sequence ID" value="NZ_MQUC01000003.1"/>
</dbReference>
<accession>A0A2S9WW08</accession>
<reference evidence="2 3" key="1">
    <citation type="submission" date="2016-11" db="EMBL/GenBank/DDBJ databases">
        <title>Trade-off between light-utilization and light-protection in marine flavobacteria.</title>
        <authorList>
            <person name="Kumagai Y."/>
        </authorList>
    </citation>
    <scope>NUCLEOTIDE SEQUENCE [LARGE SCALE GENOMIC DNA]</scope>
    <source>
        <strain evidence="2 3">JCM 17109</strain>
    </source>
</reference>
<keyword evidence="3" id="KW-1185">Reference proteome</keyword>
<dbReference type="Proteomes" id="UP000239532">
    <property type="component" value="Unassembled WGS sequence"/>
</dbReference>
<dbReference type="SUPFAM" id="SSF52540">
    <property type="entry name" value="P-loop containing nucleoside triphosphate hydrolases"/>
    <property type="match status" value="1"/>
</dbReference>
<proteinExistence type="predicted"/>
<dbReference type="OrthoDB" id="9762792at2"/>
<dbReference type="Pfam" id="PF12705">
    <property type="entry name" value="PDDEXK_1"/>
    <property type="match status" value="1"/>
</dbReference>
<dbReference type="InterPro" id="IPR027417">
    <property type="entry name" value="P-loop_NTPase"/>
</dbReference>
<dbReference type="InterPro" id="IPR011604">
    <property type="entry name" value="PDDEXK-like_dom_sf"/>
</dbReference>
<evidence type="ECO:0000313" key="2">
    <source>
        <dbReference type="EMBL" id="PRP67546.1"/>
    </source>
</evidence>
<dbReference type="InterPro" id="IPR038726">
    <property type="entry name" value="PDDEXK_AddAB-type"/>
</dbReference>
<protein>
    <recommendedName>
        <fullName evidence="1">PD-(D/E)XK endonuclease-like domain-containing protein</fullName>
    </recommendedName>
</protein>